<comment type="similarity">
    <text evidence="2 9">Belongs to the cytochrome P450 family.</text>
</comment>
<gene>
    <name evidence="11" type="ORF">BFW01_g10289</name>
</gene>
<dbReference type="InterPro" id="IPR036396">
    <property type="entry name" value="Cyt_P450_sf"/>
</dbReference>
<comment type="cofactor">
    <cofactor evidence="1 8">
        <name>heme</name>
        <dbReference type="ChEBI" id="CHEBI:30413"/>
    </cofactor>
</comment>
<comment type="caution">
    <text evidence="11">The sequence shown here is derived from an EMBL/GenBank/DDBJ whole genome shotgun (WGS) entry which is preliminary data.</text>
</comment>
<evidence type="ECO:0000256" key="9">
    <source>
        <dbReference type="RuleBase" id="RU000461"/>
    </source>
</evidence>
<dbReference type="Pfam" id="PF00067">
    <property type="entry name" value="p450"/>
    <property type="match status" value="1"/>
</dbReference>
<keyword evidence="7 9" id="KW-0503">Monooxygenase</keyword>
<evidence type="ECO:0000313" key="12">
    <source>
        <dbReference type="Proteomes" id="UP000627934"/>
    </source>
</evidence>
<dbReference type="PANTHER" id="PTHR46206">
    <property type="entry name" value="CYTOCHROME P450"/>
    <property type="match status" value="1"/>
</dbReference>
<name>A0A8H7INV7_9PEZI</name>
<feature type="binding site" description="axial binding residue" evidence="8">
    <location>
        <position position="496"/>
    </location>
    <ligand>
        <name>heme</name>
        <dbReference type="ChEBI" id="CHEBI:30413"/>
    </ligand>
    <ligandPart>
        <name>Fe</name>
        <dbReference type="ChEBI" id="CHEBI:18248"/>
    </ligandPart>
</feature>
<dbReference type="GO" id="GO:0016705">
    <property type="term" value="F:oxidoreductase activity, acting on paired donors, with incorporation or reduction of molecular oxygen"/>
    <property type="evidence" value="ECO:0007669"/>
    <property type="project" value="InterPro"/>
</dbReference>
<evidence type="ECO:0000256" key="6">
    <source>
        <dbReference type="ARBA" id="ARBA00023004"/>
    </source>
</evidence>
<evidence type="ECO:0000256" key="1">
    <source>
        <dbReference type="ARBA" id="ARBA00001971"/>
    </source>
</evidence>
<dbReference type="GO" id="GO:0020037">
    <property type="term" value="F:heme binding"/>
    <property type="evidence" value="ECO:0007669"/>
    <property type="project" value="InterPro"/>
</dbReference>
<dbReference type="InterPro" id="IPR002403">
    <property type="entry name" value="Cyt_P450_E_grp-IV"/>
</dbReference>
<organism evidence="11 12">
    <name type="scientific">Lasiodiplodia theobromae</name>
    <dbReference type="NCBI Taxonomy" id="45133"/>
    <lineage>
        <taxon>Eukaryota</taxon>
        <taxon>Fungi</taxon>
        <taxon>Dikarya</taxon>
        <taxon>Ascomycota</taxon>
        <taxon>Pezizomycotina</taxon>
        <taxon>Dothideomycetes</taxon>
        <taxon>Dothideomycetes incertae sedis</taxon>
        <taxon>Botryosphaeriales</taxon>
        <taxon>Botryosphaeriaceae</taxon>
        <taxon>Lasiodiplodia</taxon>
    </lineage>
</organism>
<dbReference type="SUPFAM" id="SSF48264">
    <property type="entry name" value="Cytochrome P450"/>
    <property type="match status" value="1"/>
</dbReference>
<dbReference type="PANTHER" id="PTHR46206:SF2">
    <property type="entry name" value="CYTOCHROME P450 MONOOXYGENASE AUSG-RELATED"/>
    <property type="match status" value="1"/>
</dbReference>
<dbReference type="AlphaFoldDB" id="A0A8H7INV7"/>
<dbReference type="PROSITE" id="PS00086">
    <property type="entry name" value="CYTOCHROME_P450"/>
    <property type="match status" value="1"/>
</dbReference>
<dbReference type="PRINTS" id="PR00465">
    <property type="entry name" value="EP450IV"/>
</dbReference>
<evidence type="ECO:0000256" key="2">
    <source>
        <dbReference type="ARBA" id="ARBA00010617"/>
    </source>
</evidence>
<dbReference type="PRINTS" id="PR00385">
    <property type="entry name" value="P450"/>
</dbReference>
<keyword evidence="3 8" id="KW-0349">Heme</keyword>
<keyword evidence="4 8" id="KW-0479">Metal-binding</keyword>
<sequence length="553" mass="62574">MPGPERDSRPWPLISAPTEVSTHAALAAAAFLALLLLVSAAYYYLQDEKLVRKIEVVGVQPGDTDSKTKQRYAENARSILEEATKKVCHFSHTAWSRVSLTDGKSCLGQLRRPFQVLTPTGPLIILPTKHVEEIRSEKDFSFHETIAKSSFVRLPGLSLYGGMAGFRFIVEHDAVFIEMVRTHLTRKLSKIMGALSTEATLSLEQNFPPSKDWTPVVFYPTAVHVVARLSARIFLGEEACRNEEWLRITGSYAIDAVHFIRALRNWPIPVRPIVQYLLPERRRLARCEQEARNIIEALIEKRRQQSKDAATPVEFTDGLQWQEDASNRHQEATDVVAGQLALALTAIHTTSSALTRVLFDLCQHPEWVEPLREEVRRVLAEEGGEWRKSTLLKMRLMDSVLKESQRISPVHLTLMTRVAMADVTLPSAPDLHIPKGSMVAVYSSEALRDPVTFPDPERFVGDRFLRLREEEGNRNKWQYVTTSAQHLGFGHGTKSCPGRFFAAAELKVALAHMLLMYDWRFAEGCEGRNIEVAQDIIPDPTAQVCFKRRYEDI</sequence>
<evidence type="ECO:0000256" key="3">
    <source>
        <dbReference type="ARBA" id="ARBA00022617"/>
    </source>
</evidence>
<evidence type="ECO:0000256" key="8">
    <source>
        <dbReference type="PIRSR" id="PIRSR602403-1"/>
    </source>
</evidence>
<dbReference type="Proteomes" id="UP000627934">
    <property type="component" value="Unassembled WGS sequence"/>
</dbReference>
<feature type="transmembrane region" description="Helical" evidence="10">
    <location>
        <begin position="20"/>
        <end position="45"/>
    </location>
</feature>
<evidence type="ECO:0000256" key="4">
    <source>
        <dbReference type="ARBA" id="ARBA00022723"/>
    </source>
</evidence>
<keyword evidence="10" id="KW-1133">Transmembrane helix</keyword>
<dbReference type="InterPro" id="IPR001128">
    <property type="entry name" value="Cyt_P450"/>
</dbReference>
<dbReference type="InterPro" id="IPR017972">
    <property type="entry name" value="Cyt_P450_CS"/>
</dbReference>
<evidence type="ECO:0000256" key="10">
    <source>
        <dbReference type="SAM" id="Phobius"/>
    </source>
</evidence>
<keyword evidence="6 8" id="KW-0408">Iron</keyword>
<evidence type="ECO:0000256" key="5">
    <source>
        <dbReference type="ARBA" id="ARBA00023002"/>
    </source>
</evidence>
<dbReference type="EMBL" id="MDYX01000024">
    <property type="protein sequence ID" value="KAF9629086.1"/>
    <property type="molecule type" value="Genomic_DNA"/>
</dbReference>
<reference evidence="11" key="1">
    <citation type="submission" date="2016-08" db="EMBL/GenBank/DDBJ databases">
        <authorList>
            <person name="Yan J."/>
        </authorList>
    </citation>
    <scope>NUCLEOTIDE SEQUENCE</scope>
    <source>
        <strain evidence="11">CSS-01s</strain>
    </source>
</reference>
<protein>
    <submittedName>
        <fullName evidence="11">Cytochrome P450</fullName>
    </submittedName>
</protein>
<keyword evidence="5 9" id="KW-0560">Oxidoreductase</keyword>
<keyword evidence="10" id="KW-0472">Membrane</keyword>
<reference evidence="11" key="2">
    <citation type="journal article" date="2018" name="DNA Res.">
        <title>Comparative genome and transcriptome analyses reveal adaptations to opportunistic infections in woody plant degrading pathogens of Botryosphaeriaceae.</title>
        <authorList>
            <person name="Yan J.Y."/>
            <person name="Zhao W.S."/>
            <person name="Chen Z."/>
            <person name="Xing Q.K."/>
            <person name="Zhang W."/>
            <person name="Chethana K.W.T."/>
            <person name="Xue M.F."/>
            <person name="Xu J.P."/>
            <person name="Phillips A.J.L."/>
            <person name="Wang Y."/>
            <person name="Liu J.H."/>
            <person name="Liu M."/>
            <person name="Zhou Y."/>
            <person name="Jayawardena R.S."/>
            <person name="Manawasinghe I.S."/>
            <person name="Huang J.B."/>
            <person name="Qiao G.H."/>
            <person name="Fu C.Y."/>
            <person name="Guo F.F."/>
            <person name="Dissanayake A.J."/>
            <person name="Peng Y.L."/>
            <person name="Hyde K.D."/>
            <person name="Li X.H."/>
        </authorList>
    </citation>
    <scope>NUCLEOTIDE SEQUENCE</scope>
    <source>
        <strain evidence="11">CSS-01s</strain>
    </source>
</reference>
<keyword evidence="10" id="KW-0812">Transmembrane</keyword>
<accession>A0A8H7INV7</accession>
<dbReference type="GO" id="GO:0004497">
    <property type="term" value="F:monooxygenase activity"/>
    <property type="evidence" value="ECO:0007669"/>
    <property type="project" value="UniProtKB-KW"/>
</dbReference>
<evidence type="ECO:0000313" key="11">
    <source>
        <dbReference type="EMBL" id="KAF9629086.1"/>
    </source>
</evidence>
<evidence type="ECO:0000256" key="7">
    <source>
        <dbReference type="ARBA" id="ARBA00023033"/>
    </source>
</evidence>
<dbReference type="Gene3D" id="1.10.630.10">
    <property type="entry name" value="Cytochrome P450"/>
    <property type="match status" value="1"/>
</dbReference>
<dbReference type="CDD" id="cd11041">
    <property type="entry name" value="CYP503A1-like"/>
    <property type="match status" value="1"/>
</dbReference>
<proteinExistence type="inferred from homology"/>
<dbReference type="GO" id="GO:0005506">
    <property type="term" value="F:iron ion binding"/>
    <property type="evidence" value="ECO:0007669"/>
    <property type="project" value="InterPro"/>
</dbReference>